<feature type="region of interest" description="Disordered" evidence="29">
    <location>
        <begin position="1543"/>
        <end position="1592"/>
    </location>
</feature>
<dbReference type="PIRSF" id="PIRSF002279">
    <property type="entry name" value="Notch"/>
    <property type="match status" value="1"/>
</dbReference>
<keyword evidence="6 28" id="KW-0245">EGF-like domain</keyword>
<dbReference type="FunFam" id="2.10.25.10:FF:000092">
    <property type="entry name" value="Neurogenic locus notch protein 1"/>
    <property type="match status" value="1"/>
</dbReference>
<feature type="disulfide bond" evidence="28">
    <location>
        <begin position="63"/>
        <end position="72"/>
    </location>
</feature>
<keyword evidence="5" id="KW-1003">Cell membrane</keyword>
<dbReference type="GO" id="GO:0043235">
    <property type="term" value="C:receptor complex"/>
    <property type="evidence" value="ECO:0007669"/>
    <property type="project" value="TreeGrafter"/>
</dbReference>
<dbReference type="GO" id="GO:0007411">
    <property type="term" value="P:axon guidance"/>
    <property type="evidence" value="ECO:0007669"/>
    <property type="project" value="TreeGrafter"/>
</dbReference>
<dbReference type="FunFam" id="2.10.25.10:FF:000136">
    <property type="entry name" value="Neurogenic locus notch 1"/>
    <property type="match status" value="1"/>
</dbReference>
<feature type="repeat" description="ANK" evidence="27">
    <location>
        <begin position="1511"/>
        <end position="1543"/>
    </location>
</feature>
<evidence type="ECO:0000256" key="4">
    <source>
        <dbReference type="ARBA" id="ARBA00022473"/>
    </source>
</evidence>
<feature type="disulfide bond" evidence="28">
    <location>
        <begin position="232"/>
        <end position="241"/>
    </location>
</feature>
<dbReference type="PROSITE" id="PS50258">
    <property type="entry name" value="LNR"/>
    <property type="match status" value="3"/>
</dbReference>
<evidence type="ECO:0000256" key="6">
    <source>
        <dbReference type="ARBA" id="ARBA00022536"/>
    </source>
</evidence>
<feature type="disulfide bond" evidence="28">
    <location>
        <begin position="369"/>
        <end position="378"/>
    </location>
</feature>
<dbReference type="GO" id="GO:0005654">
    <property type="term" value="C:nucleoplasm"/>
    <property type="evidence" value="ECO:0007669"/>
    <property type="project" value="UniProtKB-ARBA"/>
</dbReference>
<feature type="binding site" evidence="26">
    <location>
        <position position="323"/>
    </location>
    <ligand>
        <name>Ca(2+)</name>
        <dbReference type="ChEBI" id="CHEBI:29108"/>
        <label>2</label>
    </ligand>
</feature>
<feature type="domain" description="EGF-like" evidence="30">
    <location>
        <begin position="206"/>
        <end position="242"/>
    </location>
</feature>
<evidence type="ECO:0000256" key="19">
    <source>
        <dbReference type="ARBA" id="ARBA00023163"/>
    </source>
</evidence>
<evidence type="ECO:0000259" key="30">
    <source>
        <dbReference type="PROSITE" id="PS50026"/>
    </source>
</evidence>
<dbReference type="SUPFAM" id="SSF48403">
    <property type="entry name" value="Ankyrin repeat"/>
    <property type="match status" value="1"/>
</dbReference>
<keyword evidence="15 27" id="KW-0040">ANK repeat</keyword>
<feature type="domain" description="EGF-like" evidence="30">
    <location>
        <begin position="671"/>
        <end position="706"/>
    </location>
</feature>
<dbReference type="PROSITE" id="PS01187">
    <property type="entry name" value="EGF_CA"/>
    <property type="match status" value="3"/>
</dbReference>
<dbReference type="SMART" id="SM00004">
    <property type="entry name" value="NL"/>
    <property type="match status" value="3"/>
</dbReference>
<feature type="domain" description="EGF-like" evidence="30">
    <location>
        <begin position="482"/>
        <end position="515"/>
    </location>
</feature>
<feature type="disulfide bond" evidence="28">
    <location>
        <begin position="574"/>
        <end position="583"/>
    </location>
</feature>
<feature type="domain" description="EGF-like" evidence="30">
    <location>
        <begin position="165"/>
        <end position="204"/>
    </location>
</feature>
<keyword evidence="14" id="KW-0805">Transcription regulation</keyword>
<feature type="domain" description="EGF-like" evidence="30">
    <location>
        <begin position="127"/>
        <end position="163"/>
    </location>
</feature>
<dbReference type="FunFam" id="3.30.70.3310:FF:000004">
    <property type="entry name" value="neurogenic locus notch homolog protein 4"/>
    <property type="match status" value="1"/>
</dbReference>
<dbReference type="InterPro" id="IPR018097">
    <property type="entry name" value="EGF_Ca-bd_CS"/>
</dbReference>
<dbReference type="Pfam" id="PF07684">
    <property type="entry name" value="NODP"/>
    <property type="match status" value="1"/>
</dbReference>
<dbReference type="Proteomes" id="UP000233020">
    <property type="component" value="Unplaced"/>
</dbReference>
<keyword evidence="20" id="KW-0675">Receptor</keyword>
<dbReference type="STRING" id="37293.ENSANAP00000003216"/>
<feature type="domain" description="EGF-like" evidence="30">
    <location>
        <begin position="35"/>
        <end position="73"/>
    </location>
</feature>
<evidence type="ECO:0000256" key="28">
    <source>
        <dbReference type="PROSITE-ProRule" id="PRU00076"/>
    </source>
</evidence>
<feature type="disulfide bond" evidence="28">
    <location>
        <begin position="194"/>
        <end position="203"/>
    </location>
</feature>
<feature type="compositionally biased region" description="Basic residues" evidence="29">
    <location>
        <begin position="1267"/>
        <end position="1280"/>
    </location>
</feature>
<dbReference type="InterPro" id="IPR001881">
    <property type="entry name" value="EGF-like_Ca-bd_dom"/>
</dbReference>
<keyword evidence="10" id="KW-0677">Repeat</keyword>
<dbReference type="Gene3D" id="3.30.300.320">
    <property type="match status" value="1"/>
</dbReference>
<dbReference type="OMA" id="ACPQVHT"/>
<keyword evidence="16" id="KW-0472">Membrane</keyword>
<evidence type="ECO:0000256" key="11">
    <source>
        <dbReference type="ARBA" id="ARBA00022782"/>
    </source>
</evidence>
<dbReference type="GO" id="GO:0005789">
    <property type="term" value="C:endoplasmic reticulum membrane"/>
    <property type="evidence" value="ECO:0007669"/>
    <property type="project" value="UniProtKB-ARBA"/>
</dbReference>
<feature type="disulfide bond" evidence="28">
    <location>
        <begin position="894"/>
        <end position="903"/>
    </location>
</feature>
<dbReference type="GO" id="GO:0045595">
    <property type="term" value="P:regulation of cell differentiation"/>
    <property type="evidence" value="ECO:0007669"/>
    <property type="project" value="UniProtKB-ARBA"/>
</dbReference>
<dbReference type="FunFam" id="2.10.25.10:FF:000142">
    <property type="entry name" value="Crumbs cell polarity complex component 2"/>
    <property type="match status" value="1"/>
</dbReference>
<feature type="repeat" description="ANK" evidence="27">
    <location>
        <begin position="1444"/>
        <end position="1466"/>
    </location>
</feature>
<keyword evidence="9" id="KW-0732">Signal</keyword>
<evidence type="ECO:0000259" key="31">
    <source>
        <dbReference type="PROSITE" id="PS50258"/>
    </source>
</evidence>
<evidence type="ECO:0000313" key="33">
    <source>
        <dbReference type="Proteomes" id="UP000233020"/>
    </source>
</evidence>
<dbReference type="FunFam" id="2.10.25.10:FF:000327">
    <property type="entry name" value="neurogenic locus notch homolog protein 4"/>
    <property type="match status" value="1"/>
</dbReference>
<feature type="domain" description="EGF-like" evidence="30">
    <location>
        <begin position="548"/>
        <end position="584"/>
    </location>
</feature>
<dbReference type="Pfam" id="PF07645">
    <property type="entry name" value="EGF_CA"/>
    <property type="match status" value="2"/>
</dbReference>
<dbReference type="InterPro" id="IPR008297">
    <property type="entry name" value="Notch"/>
</dbReference>
<comment type="subcellular location">
    <subcellularLocation>
        <location evidence="2">Cell membrane</location>
        <topology evidence="2">Single-pass type I membrane protein</topology>
    </subcellularLocation>
    <subcellularLocation>
        <location evidence="1">Nucleus</location>
    </subcellularLocation>
</comment>
<dbReference type="PANTHER" id="PTHR45836:SF23">
    <property type="entry name" value="NEUROGENIC LOCUS NOTCH HOMOLOG PROTEIN 1"/>
    <property type="match status" value="1"/>
</dbReference>
<dbReference type="PANTHER" id="PTHR45836">
    <property type="entry name" value="SLIT HOMOLOG"/>
    <property type="match status" value="1"/>
</dbReference>
<dbReference type="GO" id="GO:0009986">
    <property type="term" value="C:cell surface"/>
    <property type="evidence" value="ECO:0007669"/>
    <property type="project" value="TreeGrafter"/>
</dbReference>
<dbReference type="GO" id="GO:0005829">
    <property type="term" value="C:cytosol"/>
    <property type="evidence" value="ECO:0007669"/>
    <property type="project" value="UniProtKB-ARBA"/>
</dbReference>
<dbReference type="FunFam" id="2.10.25.10:FF:000109">
    <property type="entry name" value="Notch homolog 4, [Drosophila]"/>
    <property type="match status" value="2"/>
</dbReference>
<dbReference type="PRINTS" id="PR01452">
    <property type="entry name" value="LNOTCHREPEAT"/>
</dbReference>
<dbReference type="Pfam" id="PF12796">
    <property type="entry name" value="Ank_2"/>
    <property type="match status" value="1"/>
</dbReference>
<evidence type="ECO:0000256" key="24">
    <source>
        <dbReference type="ARBA" id="ARBA00063360"/>
    </source>
</evidence>
<keyword evidence="4" id="KW-0217">Developmental protein</keyword>
<evidence type="ECO:0000256" key="26">
    <source>
        <dbReference type="PIRSR" id="PIRSR002279-1"/>
    </source>
</evidence>
<dbReference type="GeneTree" id="ENSGT00980000198621"/>
<feature type="domain" description="EGF-like" evidence="30">
    <location>
        <begin position="708"/>
        <end position="744"/>
    </location>
</feature>
<evidence type="ECO:0000256" key="14">
    <source>
        <dbReference type="ARBA" id="ARBA00023015"/>
    </source>
</evidence>
<evidence type="ECO:0000256" key="13">
    <source>
        <dbReference type="ARBA" id="ARBA00022989"/>
    </source>
</evidence>
<dbReference type="InterPro" id="IPR011656">
    <property type="entry name" value="Notch_NODP_dom"/>
</dbReference>
<evidence type="ECO:0000256" key="22">
    <source>
        <dbReference type="ARBA" id="ARBA00023242"/>
    </source>
</evidence>
<feature type="repeat" description="ANK" evidence="27">
    <location>
        <begin position="1411"/>
        <end position="1443"/>
    </location>
</feature>
<dbReference type="SMART" id="SM01339">
    <property type="entry name" value="NODP"/>
    <property type="match status" value="1"/>
</dbReference>
<dbReference type="SUPFAM" id="SSF90193">
    <property type="entry name" value="Notch domain"/>
    <property type="match status" value="2"/>
</dbReference>
<keyword evidence="21" id="KW-0325">Glycoprotein</keyword>
<dbReference type="InterPro" id="IPR035993">
    <property type="entry name" value="Notch-like_dom_sf"/>
</dbReference>
<organism evidence="32 33">
    <name type="scientific">Aotus nancymaae</name>
    <name type="common">Ma's night monkey</name>
    <dbReference type="NCBI Taxonomy" id="37293"/>
    <lineage>
        <taxon>Eukaryota</taxon>
        <taxon>Metazoa</taxon>
        <taxon>Chordata</taxon>
        <taxon>Craniata</taxon>
        <taxon>Vertebrata</taxon>
        <taxon>Euteleostomi</taxon>
        <taxon>Mammalia</taxon>
        <taxon>Eutheria</taxon>
        <taxon>Euarchontoglires</taxon>
        <taxon>Primates</taxon>
        <taxon>Haplorrhini</taxon>
        <taxon>Platyrrhini</taxon>
        <taxon>Aotidae</taxon>
        <taxon>Aotus</taxon>
    </lineage>
</organism>
<dbReference type="Gene3D" id="3.30.70.3310">
    <property type="match status" value="1"/>
</dbReference>
<dbReference type="InterPro" id="IPR022355">
    <property type="entry name" value="Notch_4"/>
</dbReference>
<feature type="region of interest" description="Disordered" evidence="29">
    <location>
        <begin position="1673"/>
        <end position="1707"/>
    </location>
</feature>
<dbReference type="InterPro" id="IPR000152">
    <property type="entry name" value="EGF-type_Asp/Asn_hydroxyl_site"/>
</dbReference>
<dbReference type="InterPro" id="IPR000800">
    <property type="entry name" value="Notch_dom"/>
</dbReference>
<feature type="region of interest" description="Disordered" evidence="29">
    <location>
        <begin position="1263"/>
        <end position="1286"/>
    </location>
</feature>
<evidence type="ECO:0000256" key="21">
    <source>
        <dbReference type="ARBA" id="ARBA00023180"/>
    </source>
</evidence>
<dbReference type="Gene3D" id="2.10.25.10">
    <property type="entry name" value="Laminin"/>
    <property type="match status" value="17"/>
</dbReference>
<keyword evidence="7" id="KW-0597">Phosphoprotein</keyword>
<dbReference type="Pfam" id="PF06816">
    <property type="entry name" value="NOD"/>
    <property type="match status" value="1"/>
</dbReference>
<feature type="disulfide bond" evidence="28">
    <location>
        <begin position="610"/>
        <end position="619"/>
    </location>
</feature>
<evidence type="ECO:0000256" key="16">
    <source>
        <dbReference type="ARBA" id="ARBA00023136"/>
    </source>
</evidence>
<dbReference type="FunFam" id="2.10.25.10:FF:000185">
    <property type="entry name" value="basement membrane-specific heparan sulfate proteoglycan core protein-like"/>
    <property type="match status" value="1"/>
</dbReference>
<feature type="disulfide bond" evidence="28">
    <location>
        <begin position="734"/>
        <end position="743"/>
    </location>
</feature>
<dbReference type="SMART" id="SM01338">
    <property type="entry name" value="NOD"/>
    <property type="match status" value="1"/>
</dbReference>
<dbReference type="GO" id="GO:0045893">
    <property type="term" value="P:positive regulation of DNA-templated transcription"/>
    <property type="evidence" value="ECO:0007669"/>
    <property type="project" value="UniProtKB-ARBA"/>
</dbReference>
<feature type="region of interest" description="Disordered" evidence="29">
    <location>
        <begin position="1127"/>
        <end position="1146"/>
    </location>
</feature>
<evidence type="ECO:0000256" key="9">
    <source>
        <dbReference type="ARBA" id="ARBA00022729"/>
    </source>
</evidence>
<evidence type="ECO:0000256" key="12">
    <source>
        <dbReference type="ARBA" id="ARBA00022976"/>
    </source>
</evidence>
<evidence type="ECO:0000256" key="1">
    <source>
        <dbReference type="ARBA" id="ARBA00004123"/>
    </source>
</evidence>
<dbReference type="InterPro" id="IPR013032">
    <property type="entry name" value="EGF-like_CS"/>
</dbReference>
<dbReference type="Ensembl" id="ENSANAT00000020835.1">
    <property type="protein sequence ID" value="ENSANAP00000003216.1"/>
    <property type="gene ID" value="ENSANAG00000019523.1"/>
</dbReference>
<dbReference type="GO" id="GO:0005509">
    <property type="term" value="F:calcium ion binding"/>
    <property type="evidence" value="ECO:0007669"/>
    <property type="project" value="InterPro"/>
</dbReference>
<name>A0A2K5C3D5_AOTNA</name>
<dbReference type="InterPro" id="IPR051355">
    <property type="entry name" value="Notch/Slit_guidance"/>
</dbReference>
<feature type="disulfide bond" evidence="28">
    <location>
        <begin position="793"/>
        <end position="810"/>
    </location>
</feature>
<evidence type="ECO:0000256" key="3">
    <source>
        <dbReference type="ARBA" id="ARBA00005847"/>
    </source>
</evidence>
<dbReference type="FunFam" id="2.10.25.10:FF:000060">
    <property type="entry name" value="Neurogenic locus notch protein 1"/>
    <property type="match status" value="1"/>
</dbReference>
<keyword evidence="26" id="KW-0479">Metal-binding</keyword>
<dbReference type="FunFam" id="2.10.25.10:FF:000260">
    <property type="entry name" value="Notch receptor 4"/>
    <property type="match status" value="1"/>
</dbReference>
<evidence type="ECO:0000256" key="8">
    <source>
        <dbReference type="ARBA" id="ARBA00022692"/>
    </source>
</evidence>
<keyword evidence="22" id="KW-0539">Nucleus</keyword>
<feature type="disulfide bond" evidence="28">
    <location>
        <begin position="853"/>
        <end position="862"/>
    </location>
</feature>
<dbReference type="GO" id="GO:0007219">
    <property type="term" value="P:Notch signaling pathway"/>
    <property type="evidence" value="ECO:0007669"/>
    <property type="project" value="UniProtKB-KW"/>
</dbReference>
<dbReference type="FunFam" id="1.25.40.20:FF:000152">
    <property type="entry name" value="neurogenic locus notch homolog protein 4"/>
    <property type="match status" value="1"/>
</dbReference>
<dbReference type="PRINTS" id="PR01987">
    <property type="entry name" value="NOTCH4"/>
</dbReference>
<evidence type="ECO:0000256" key="20">
    <source>
        <dbReference type="ARBA" id="ARBA00023170"/>
    </source>
</evidence>
<evidence type="ECO:0000256" key="23">
    <source>
        <dbReference type="ARBA" id="ARBA00059237"/>
    </source>
</evidence>
<dbReference type="InterPro" id="IPR049883">
    <property type="entry name" value="NOTCH1_EGF-like"/>
</dbReference>
<dbReference type="Pfam" id="PF00023">
    <property type="entry name" value="Ank"/>
    <property type="match status" value="1"/>
</dbReference>
<dbReference type="SMART" id="SM00181">
    <property type="entry name" value="EGF"/>
    <property type="match status" value="22"/>
</dbReference>
<feature type="disulfide bond" evidence="28">
    <location>
        <begin position="271"/>
        <end position="280"/>
    </location>
</feature>
<comment type="subunit">
    <text evidence="24">Heterodimer of a C-terminal fragment N(TM) and a N-terminal fragment N(EC) which are probably linked by disulfide bonds. Interacts with MAML1, MAML2 and MAML3 which act as transcriptional coactivators for NOTCH4.</text>
</comment>
<feature type="domain" description="EGF-like" evidence="30">
    <location>
        <begin position="341"/>
        <end position="379"/>
    </location>
</feature>
<feature type="disulfide bond" evidence="28">
    <location>
        <begin position="252"/>
        <end position="269"/>
    </location>
</feature>
<dbReference type="InterPro" id="IPR000742">
    <property type="entry name" value="EGF"/>
</dbReference>
<dbReference type="GO" id="GO:0005886">
    <property type="term" value="C:plasma membrane"/>
    <property type="evidence" value="ECO:0007669"/>
    <property type="project" value="UniProtKB-SubCell"/>
</dbReference>
<keyword evidence="33" id="KW-1185">Reference proteome</keyword>
<dbReference type="GO" id="GO:0051094">
    <property type="term" value="P:positive regulation of developmental process"/>
    <property type="evidence" value="ECO:0007669"/>
    <property type="project" value="UniProtKB-ARBA"/>
</dbReference>
<feature type="domain" description="EGF-like" evidence="30">
    <location>
        <begin position="586"/>
        <end position="620"/>
    </location>
</feature>
<dbReference type="CDD" id="cd21705">
    <property type="entry name" value="JMTM_Notch4"/>
    <property type="match status" value="1"/>
</dbReference>
<evidence type="ECO:0000256" key="17">
    <source>
        <dbReference type="ARBA" id="ARBA00023157"/>
    </source>
</evidence>
<comment type="function">
    <text evidence="23">Functions as a receptor for membrane-bound ligands Jagged1, Jagged2 and Delta1 to regulate cell-fate determination. Upon ligand activation through the released notch intracellular domain (NICD) it forms a transcriptional activator complex with RBPJ/RBPSUH and activates genes of the enhancer of split locus. Affects the implementation of differentiation, proliferation and apoptotic programs. May regulate branching morphogenesis in the developing vascular system.</text>
</comment>
<proteinExistence type="inferred from homology"/>
<dbReference type="FunFam" id="2.10.25.10:FF:000479">
    <property type="entry name" value="Notch homolog 4, [Drosophila]"/>
    <property type="match status" value="1"/>
</dbReference>
<feature type="disulfide bond" evidence="28">
    <location>
        <begin position="696"/>
        <end position="705"/>
    </location>
</feature>
<dbReference type="InterPro" id="IPR002110">
    <property type="entry name" value="Ankyrin_rpt"/>
</dbReference>
<feature type="disulfide bond" evidence="28">
    <location>
        <begin position="772"/>
        <end position="781"/>
    </location>
</feature>
<evidence type="ECO:0000313" key="32">
    <source>
        <dbReference type="Ensembl" id="ENSANAP00000003216.1"/>
    </source>
</evidence>
<feature type="domain" description="EGF-like" evidence="30">
    <location>
        <begin position="908"/>
        <end position="949"/>
    </location>
</feature>
<dbReference type="CDD" id="cd00054">
    <property type="entry name" value="EGF_CA"/>
    <property type="match status" value="12"/>
</dbReference>
<comment type="similarity">
    <text evidence="3">Belongs to the NOTCH family.</text>
</comment>
<accession>A0A2K5C3D5</accession>
<dbReference type="FunFam" id="2.10.25.10:FF:000723">
    <property type="entry name" value="neurogenic locus notch homolog protein 4 isoform X1"/>
    <property type="match status" value="1"/>
</dbReference>
<feature type="domain" description="EGF-like" evidence="30">
    <location>
        <begin position="746"/>
        <end position="782"/>
    </location>
</feature>
<feature type="domain" description="EGF-like" evidence="30">
    <location>
        <begin position="243"/>
        <end position="281"/>
    </location>
</feature>
<evidence type="ECO:0000256" key="7">
    <source>
        <dbReference type="ARBA" id="ARBA00022553"/>
    </source>
</evidence>
<feature type="domain" description="EGF-like" evidence="30">
    <location>
        <begin position="622"/>
        <end position="658"/>
    </location>
</feature>
<keyword evidence="12" id="KW-0914">Notch signaling pathway</keyword>
<feature type="domain" description="EGF-like" evidence="30">
    <location>
        <begin position="865"/>
        <end position="904"/>
    </location>
</feature>
<dbReference type="SUPFAM" id="SSF57196">
    <property type="entry name" value="EGF/Laminin"/>
    <property type="match status" value="13"/>
</dbReference>
<dbReference type="Pfam" id="PF00066">
    <property type="entry name" value="Notch"/>
    <property type="match status" value="3"/>
</dbReference>
<sequence>TVPASGLLLRVCLATYPQIQCRCPPGFEGHACERDVNECFQDPGPCPNGTSCHNTLGSFQCLCPMGREGPRCELRAGPCPPRGCLNGGTCQLMPGKDSAFHLCLCPPGVSSQGLSCCPSLWAGHDVNPDNCVSHQCQNGGTCQDGLDTYTCLCPETWTGWDCSEDVDECEAQGPPRCRNGGTCQNSAGSFHCVCVSGWGGTGCEENLDDCIAATCAPGSTCIDRVGSFSCLCPPGRTGLLCHLEDMCLSQPCHGEAQCSTNPLTGSTLCLCQPGYSGPTCHQDLDECLMGEATPASDPSVSMNLASSPIWSRLPHTGPHVFPDSLTFLPFPPWPLWTLSSSLLPAQEGPSPCEHGGSCLNTPGSFNCLCPPGYTGSRCETDYNECLSQPCHPGSTCLDLLATFHCLCPPGTSQLCEVPLCAPNLCQPNQICNEQKDQANCLCADGSPGCAPPEDNCTCHHGHCQRSSCVCDVGWTGPGCETELGGCVSTPCAHGGTCYPQLSGYNCTCPADYTGETLPKPYTLCASHPLSQGQGSPHLFPSGPTCSEEITACHSGPCLNGGSCNPSPGGYYCTCPPSHTGPQCQSSTDYCVPCRNRATCQDSPQGPRCLCPTGYTGGSCQTLMDLCAQKPCPRNSHCLQTGPSFYCLCLQGWTGPLCNLPLSSCQKAALSQGIDVSSLCQNGGLCVDSGPSYFCHCPPGFQGSLCQDHVNPCESRPCQHGATCMAQPNGYLCQCAPGYKGQNCSKEPDACQSQPCHNHGTCTPKPGGFHCACPPGFVGLRCEGDVDECLDQPCHPTGTAACHSLANAFYCQCLPGHTGQWCEVEIDPCHSQPCFHGGTCEATAGSPLGFICQCPKGFEGPTCSHRAPSCGLHHCHHGGLCLPSPKPGFPPRCACLSGYGGPDCLTPPAPKGCGPPSPCLYNGSCTETTGLGGPGFRCSCPHSSPGPRCQKPGAKGCEGRSGDGACDAGCSGPGGNWDGGDCSLGVPDPWKGCPSHSRCWLLFRDGQCHPQCDSEECLFDGYDCETPPACTPAYDQYCHDHFHNGHCEKGCNTAACGWDGGDCRPEDGDPEWGPSLALLVVLSPPALDQQLFALARGLSLTLRVGLWVRKDHDGRDMVYPYPGARAEEALGGTRDPSNQERAAPQMQPLGKETDSLSAGFVVVMGVDLSRCGPDHPASHCPWDPGLLLRFLAAMAAVGALEPLLPGPLLAAHPHEGTTTPANQLPWPVLCSPVAGVLLLALGALLVLQLIRRRRREHGALWLPPGFTRRPRTQSAPHRRRPPLGEDSIGLKALKPEAEVDEDGVVMCSGPEEGEEVGQAEETGPSSKCQLWPLSGGCGELPQAAMLTPPQESEMEAPDLDTRGPDGVTLLMSAVCCGEVESRTFQGAWLGCPEPWEPLLDGGACPQAHTVGTGETPLHLAARFSRPTAARRLLEAGANPNQPDRAGRTPLHAAVAADAREVCQLLLRSRQTAVDARTEDGTTPLMLAARLAVEDLVEELIAAQADVGARDKWGKTALHWAAAVNNARAARSLLQAGADKDAQDSRVRWDSGLPTKRSGAEEMQSARRVTKHYAGPRGRGLPARHERRQKRAPAWGRALPRCRTLSAGAGQRRGGSVLQARTWSVDLAARGGGPILNARSFLQACAGLGKPRSQRNDWPCDWVALRPCGSASNIPIPPPCLTPSRSGDPLQVDCGPQPPGNAHKPRRRG</sequence>
<feature type="domain" description="LNR" evidence="31">
    <location>
        <begin position="948"/>
        <end position="991"/>
    </location>
</feature>
<dbReference type="SMART" id="SM00179">
    <property type="entry name" value="EGF_CA"/>
    <property type="match status" value="15"/>
</dbReference>
<keyword evidence="18" id="KW-0010">Activator</keyword>
<dbReference type="Pfam" id="PF00008">
    <property type="entry name" value="EGF"/>
    <property type="match status" value="9"/>
</dbReference>
<protein>
    <recommendedName>
        <fullName evidence="25">Neurogenic locus notch homolog protein 4</fullName>
    </recommendedName>
</protein>
<feature type="repeat" description="ANK" evidence="27">
    <location>
        <begin position="1478"/>
        <end position="1510"/>
    </location>
</feature>
<feature type="domain" description="LNR" evidence="31">
    <location>
        <begin position="1029"/>
        <end position="1072"/>
    </location>
</feature>
<reference evidence="32" key="1">
    <citation type="submission" date="2025-08" db="UniProtKB">
        <authorList>
            <consortium name="Ensembl"/>
        </authorList>
    </citation>
    <scope>IDENTIFICATION</scope>
</reference>
<feature type="domain" description="LNR" evidence="31">
    <location>
        <begin position="992"/>
        <end position="1028"/>
    </location>
</feature>
<feature type="domain" description="EGF-like" evidence="30">
    <location>
        <begin position="824"/>
        <end position="863"/>
    </location>
</feature>
<comment type="caution">
    <text evidence="28">Lacks conserved residue(s) required for the propagation of feature annotation.</text>
</comment>
<evidence type="ECO:0000256" key="2">
    <source>
        <dbReference type="ARBA" id="ARBA00004251"/>
    </source>
</evidence>
<dbReference type="PROSITE" id="PS50088">
    <property type="entry name" value="ANK_REPEAT"/>
    <property type="match status" value="4"/>
</dbReference>
<reference evidence="32" key="2">
    <citation type="submission" date="2025-09" db="UniProtKB">
        <authorList>
            <consortium name="Ensembl"/>
        </authorList>
    </citation>
    <scope>IDENTIFICATION</scope>
</reference>
<dbReference type="PROSITE" id="PS01186">
    <property type="entry name" value="EGF_2"/>
    <property type="match status" value="10"/>
</dbReference>
<feature type="disulfide bond" evidence="28">
    <location>
        <begin position="648"/>
        <end position="657"/>
    </location>
</feature>
<dbReference type="FunFam" id="3.30.300.320:FF:000001">
    <property type="entry name" value="Neurogenic locus notch 1"/>
    <property type="match status" value="1"/>
</dbReference>
<dbReference type="FunFam" id="2.10.25.10:FF:000456">
    <property type="entry name" value="Neurogenic locus notch homolog protein 4"/>
    <property type="match status" value="1"/>
</dbReference>
<dbReference type="SMART" id="SM00248">
    <property type="entry name" value="ANK"/>
    <property type="match status" value="4"/>
</dbReference>
<evidence type="ECO:0000256" key="5">
    <source>
        <dbReference type="ARBA" id="ARBA00022475"/>
    </source>
</evidence>
<evidence type="ECO:0000256" key="25">
    <source>
        <dbReference type="ARBA" id="ARBA00073604"/>
    </source>
</evidence>
<dbReference type="Pfam" id="PF12661">
    <property type="entry name" value="hEGF"/>
    <property type="match status" value="2"/>
</dbReference>
<keyword evidence="26" id="KW-0106">Calcium</keyword>
<dbReference type="PROSITE" id="PS50297">
    <property type="entry name" value="ANK_REP_REGION"/>
    <property type="match status" value="4"/>
</dbReference>
<dbReference type="PRINTS" id="PR01983">
    <property type="entry name" value="NOTCH"/>
</dbReference>
<dbReference type="GO" id="GO:0009888">
    <property type="term" value="P:tissue development"/>
    <property type="evidence" value="ECO:0007669"/>
    <property type="project" value="UniProtKB-ARBA"/>
</dbReference>
<dbReference type="Gene3D" id="1.25.40.20">
    <property type="entry name" value="Ankyrin repeat-containing domain"/>
    <property type="match status" value="1"/>
</dbReference>
<feature type="domain" description="EGF-like" evidence="30">
    <location>
        <begin position="381"/>
        <end position="416"/>
    </location>
</feature>
<dbReference type="FunFam" id="2.10.25.10:FF:000570">
    <property type="entry name" value="Notch homolog 4, [Drosophila]"/>
    <property type="match status" value="1"/>
</dbReference>
<dbReference type="InterPro" id="IPR009030">
    <property type="entry name" value="Growth_fac_rcpt_cys_sf"/>
</dbReference>
<feature type="binding site" evidence="26">
    <location>
        <position position="307"/>
    </location>
    <ligand>
        <name>Ca(2+)</name>
        <dbReference type="ChEBI" id="CHEBI:29108"/>
        <label>1</label>
    </ligand>
</feature>
<dbReference type="GO" id="GO:0038023">
    <property type="term" value="F:signaling receptor activity"/>
    <property type="evidence" value="ECO:0007669"/>
    <property type="project" value="InterPro"/>
</dbReference>
<keyword evidence="11" id="KW-0221">Differentiation</keyword>
<feature type="domain" description="EGF-like" evidence="30">
    <location>
        <begin position="784"/>
        <end position="822"/>
    </location>
</feature>
<keyword evidence="8" id="KW-0812">Transmembrane</keyword>
<keyword evidence="19" id="KW-0804">Transcription</keyword>
<dbReference type="PROSITE" id="PS50026">
    <property type="entry name" value="EGF_3"/>
    <property type="match status" value="18"/>
</dbReference>
<evidence type="ECO:0000256" key="15">
    <source>
        <dbReference type="ARBA" id="ARBA00023043"/>
    </source>
</evidence>
<evidence type="ECO:0000256" key="29">
    <source>
        <dbReference type="SAM" id="MobiDB-lite"/>
    </source>
</evidence>
<dbReference type="FunFam" id="2.10.25.10:FF:000054">
    <property type="entry name" value="Slit guidance ligand 2"/>
    <property type="match status" value="1"/>
</dbReference>
<evidence type="ECO:0000256" key="18">
    <source>
        <dbReference type="ARBA" id="ARBA00023159"/>
    </source>
</evidence>
<evidence type="ECO:0000256" key="27">
    <source>
        <dbReference type="PROSITE-ProRule" id="PRU00023"/>
    </source>
</evidence>
<feature type="disulfide bond" evidence="28">
    <location>
        <begin position="812"/>
        <end position="821"/>
    </location>
</feature>
<evidence type="ECO:0000256" key="10">
    <source>
        <dbReference type="ARBA" id="ARBA00022737"/>
    </source>
</evidence>
<dbReference type="PROSITE" id="PS00022">
    <property type="entry name" value="EGF_1"/>
    <property type="match status" value="16"/>
</dbReference>
<dbReference type="PROSITE" id="PS00010">
    <property type="entry name" value="ASX_HYDROXYL"/>
    <property type="match status" value="7"/>
</dbReference>
<keyword evidence="13" id="KW-1133">Transmembrane helix</keyword>
<dbReference type="SUPFAM" id="SSF57184">
    <property type="entry name" value="Growth factor receptor domain"/>
    <property type="match status" value="1"/>
</dbReference>
<keyword evidence="17 28" id="KW-1015">Disulfide bond</keyword>
<feature type="disulfide bond" evidence="28">
    <location>
        <begin position="153"/>
        <end position="162"/>
    </location>
</feature>
<dbReference type="InterPro" id="IPR036770">
    <property type="entry name" value="Ankyrin_rpt-contain_sf"/>
</dbReference>
<feature type="disulfide bond" evidence="28">
    <location>
        <begin position="939"/>
        <end position="948"/>
    </location>
</feature>
<dbReference type="FunFam" id="2.10.25.10:FF:000125">
    <property type="entry name" value="Neurogenic locus notch protein-like"/>
    <property type="match status" value="1"/>
</dbReference>
<dbReference type="InterPro" id="IPR010660">
    <property type="entry name" value="Notch_NOD_dom"/>
</dbReference>